<dbReference type="InterPro" id="IPR042097">
    <property type="entry name" value="Aminopeptidase_N-like_N_sf"/>
</dbReference>
<dbReference type="InterPro" id="IPR024571">
    <property type="entry name" value="ERAP1-like_C_dom"/>
</dbReference>
<feature type="domain" description="ERAP1-like C-terminal" evidence="15">
    <location>
        <begin position="538"/>
        <end position="859"/>
    </location>
</feature>
<evidence type="ECO:0000259" key="16">
    <source>
        <dbReference type="Pfam" id="PF17900"/>
    </source>
</evidence>
<evidence type="ECO:0000256" key="12">
    <source>
        <dbReference type="ARBA" id="ARBA00029811"/>
    </source>
</evidence>
<gene>
    <name evidence="17" type="ORF">BKA23_2264</name>
</gene>
<accession>A0A561ECV3</accession>
<evidence type="ECO:0000256" key="13">
    <source>
        <dbReference type="ARBA" id="ARBA00031533"/>
    </source>
</evidence>
<evidence type="ECO:0000256" key="3">
    <source>
        <dbReference type="ARBA" id="ARBA00010136"/>
    </source>
</evidence>
<dbReference type="PANTHER" id="PTHR11533:SF174">
    <property type="entry name" value="PUROMYCIN-SENSITIVE AMINOPEPTIDASE-RELATED"/>
    <property type="match status" value="1"/>
</dbReference>
<dbReference type="PRINTS" id="PR00756">
    <property type="entry name" value="ALADIPTASE"/>
</dbReference>
<dbReference type="InterPro" id="IPR001930">
    <property type="entry name" value="Peptidase_M1"/>
</dbReference>
<organism evidence="17 18">
    <name type="scientific">Rudaeicoccus suwonensis</name>
    <dbReference type="NCBI Taxonomy" id="657409"/>
    <lineage>
        <taxon>Bacteria</taxon>
        <taxon>Bacillati</taxon>
        <taxon>Actinomycetota</taxon>
        <taxon>Actinomycetes</taxon>
        <taxon>Micrococcales</taxon>
        <taxon>Dermacoccaceae</taxon>
        <taxon>Rudaeicoccus</taxon>
    </lineage>
</organism>
<dbReference type="GO" id="GO:0016020">
    <property type="term" value="C:membrane"/>
    <property type="evidence" value="ECO:0007669"/>
    <property type="project" value="TreeGrafter"/>
</dbReference>
<dbReference type="FunFam" id="2.60.40.1730:FF:000010">
    <property type="entry name" value="Putative aminopeptidase N"/>
    <property type="match status" value="1"/>
</dbReference>
<evidence type="ECO:0000256" key="1">
    <source>
        <dbReference type="ARBA" id="ARBA00000098"/>
    </source>
</evidence>
<feature type="domain" description="Peptidase M1 membrane alanine aminopeptidase" evidence="14">
    <location>
        <begin position="242"/>
        <end position="455"/>
    </location>
</feature>
<evidence type="ECO:0000259" key="15">
    <source>
        <dbReference type="Pfam" id="PF11838"/>
    </source>
</evidence>
<dbReference type="EC" id="3.4.11.2" evidence="4"/>
<dbReference type="RefSeq" id="WP_145228003.1">
    <property type="nucleotide sequence ID" value="NZ_VIVQ01000001.1"/>
</dbReference>
<keyword evidence="8" id="KW-0479">Metal-binding</keyword>
<sequence length="869" mass="95474">MPATNLTREEAQQRATAVSVESYDVALDLTTGASTFPTRSQVRFTASPSADGLFIDFIGPSVEAITLNGESIDPATHFDGARISLPSVAADNTLVIEATGAYMNTGEGLHRFVDPADDEVYLYTQFEVADCRRVFAVFDQPDLKATFAFTVTAPARWQIISNQPTPAPQPADATYVNVKGESEPTATWRFEPTPRLASYVTALVAGPYAVVRDQVEAAGGTIPLGLFCRESQREHLDAESLFDTTKRGFEFFERTFDEPYPFAKYDQIFTPEFNAGAMENAGCVTITDTYIFRTQVAEAIVERRALTVLHELAHMWFGDLVTMRWWDDLWLNESFAEWASSVCQAEATQWDTAWTTFAASEKTWAYRQDQQSSTHPVYANMRHLEDVEANFDGITYAKGASVLKQLVSYVGRDPFVAGLRSYFNKFKWGNTTFDDLLGELEQTSGRDLGSWNEQWLRTCGVNTLRPVVDTDADGVITRFVIEQTAAAEYPVLRTHRLAIGCYELQDGHLVRTDSVETDVDGSVTEVSAMTGRRRPDLLLINDQDLTYGKVRLDDSSLAVVLQHPTGIPDSLTRAVVQGALWDMARDGELGARRYIAYAMEAVAAETDSSLRQCLLMQVTGATTVFLTSGAAGNLTSFVRPEHRSETADHVATSLRSSLIAAAPGSDAQLQLVQSFARMARRDTDVAYIRGLLEGTTALAGLTLDTDMRWTLLASLAAAGVLDDTEVENQLAADRTATGIARAAGVRATYPTAAAKQQAWHDMIESDALPNETVRAVALGFGRVHDTTVLEPYVELFHAALLPLWEQRTFAIASSLVQLAYPIALASPALLEASQRWLDENPEAPAGLRRLVAENRDIVQVAVTAQEHDA</sequence>
<dbReference type="GO" id="GO:0005615">
    <property type="term" value="C:extracellular space"/>
    <property type="evidence" value="ECO:0007669"/>
    <property type="project" value="TreeGrafter"/>
</dbReference>
<evidence type="ECO:0000259" key="14">
    <source>
        <dbReference type="Pfam" id="PF01433"/>
    </source>
</evidence>
<comment type="similarity">
    <text evidence="3">Belongs to the peptidase M1 family.</text>
</comment>
<feature type="domain" description="Aminopeptidase N-like N-terminal" evidence="16">
    <location>
        <begin position="21"/>
        <end position="200"/>
    </location>
</feature>
<dbReference type="GO" id="GO:0016285">
    <property type="term" value="F:alanyl aminopeptidase activity"/>
    <property type="evidence" value="ECO:0007669"/>
    <property type="project" value="UniProtKB-EC"/>
</dbReference>
<keyword evidence="7" id="KW-0645">Protease</keyword>
<comment type="caution">
    <text evidence="17">The sequence shown here is derived from an EMBL/GenBank/DDBJ whole genome shotgun (WGS) entry which is preliminary data.</text>
</comment>
<dbReference type="Pfam" id="PF11838">
    <property type="entry name" value="ERAP1_C"/>
    <property type="match status" value="1"/>
</dbReference>
<dbReference type="AlphaFoldDB" id="A0A561ECV3"/>
<evidence type="ECO:0000313" key="18">
    <source>
        <dbReference type="Proteomes" id="UP000318297"/>
    </source>
</evidence>
<dbReference type="InterPro" id="IPR012778">
    <property type="entry name" value="Pept_M1_aminopeptidase"/>
</dbReference>
<dbReference type="GO" id="GO:0008270">
    <property type="term" value="F:zinc ion binding"/>
    <property type="evidence" value="ECO:0007669"/>
    <property type="project" value="InterPro"/>
</dbReference>
<dbReference type="InterPro" id="IPR027268">
    <property type="entry name" value="Peptidase_M4/M1_CTD_sf"/>
</dbReference>
<dbReference type="EMBL" id="VIVQ01000001">
    <property type="protein sequence ID" value="TWE13432.1"/>
    <property type="molecule type" value="Genomic_DNA"/>
</dbReference>
<keyword evidence="9" id="KW-0378">Hydrolase</keyword>
<name>A0A561ECV3_9MICO</name>
<keyword evidence="6 17" id="KW-0031">Aminopeptidase</keyword>
<dbReference type="GO" id="GO:0005737">
    <property type="term" value="C:cytoplasm"/>
    <property type="evidence" value="ECO:0007669"/>
    <property type="project" value="TreeGrafter"/>
</dbReference>
<evidence type="ECO:0000256" key="4">
    <source>
        <dbReference type="ARBA" id="ARBA00012564"/>
    </source>
</evidence>
<dbReference type="InterPro" id="IPR014782">
    <property type="entry name" value="Peptidase_M1_dom"/>
</dbReference>
<dbReference type="SUPFAM" id="SSF55486">
    <property type="entry name" value="Metalloproteases ('zincins'), catalytic domain"/>
    <property type="match status" value="1"/>
</dbReference>
<reference evidence="17 18" key="1">
    <citation type="submission" date="2019-06" db="EMBL/GenBank/DDBJ databases">
        <title>Sequencing the genomes of 1000 actinobacteria strains.</title>
        <authorList>
            <person name="Klenk H.-P."/>
        </authorList>
    </citation>
    <scope>NUCLEOTIDE SEQUENCE [LARGE SCALE GENOMIC DNA]</scope>
    <source>
        <strain evidence="17 18">DSM 19560</strain>
    </source>
</reference>
<keyword evidence="10" id="KW-0862">Zinc</keyword>
<keyword evidence="11" id="KW-0482">Metalloprotease</keyword>
<evidence type="ECO:0000256" key="7">
    <source>
        <dbReference type="ARBA" id="ARBA00022670"/>
    </source>
</evidence>
<protein>
    <recommendedName>
        <fullName evidence="5">Aminopeptidase N</fullName>
        <ecNumber evidence="4">3.4.11.2</ecNumber>
    </recommendedName>
    <alternativeName>
        <fullName evidence="12">Alanine aminopeptidase</fullName>
    </alternativeName>
    <alternativeName>
        <fullName evidence="13">Lysyl aminopeptidase</fullName>
    </alternativeName>
</protein>
<comment type="catalytic activity">
    <reaction evidence="1">
        <text>Release of an N-terminal amino acid, Xaa-|-Yaa- from a peptide, amide or arylamide. Xaa is preferably Ala, but may be most amino acids including Pro (slow action). When a terminal hydrophobic residue is followed by a prolyl residue, the two may be released as an intact Xaa-Pro dipeptide.</text>
        <dbReference type="EC" id="3.4.11.2"/>
    </reaction>
</comment>
<evidence type="ECO:0000313" key="17">
    <source>
        <dbReference type="EMBL" id="TWE13432.1"/>
    </source>
</evidence>
<dbReference type="CDD" id="cd09602">
    <property type="entry name" value="M1_APN"/>
    <property type="match status" value="1"/>
</dbReference>
<dbReference type="GO" id="GO:0043171">
    <property type="term" value="P:peptide catabolic process"/>
    <property type="evidence" value="ECO:0007669"/>
    <property type="project" value="TreeGrafter"/>
</dbReference>
<dbReference type="GO" id="GO:0042277">
    <property type="term" value="F:peptide binding"/>
    <property type="evidence" value="ECO:0007669"/>
    <property type="project" value="TreeGrafter"/>
</dbReference>
<dbReference type="Proteomes" id="UP000318297">
    <property type="component" value="Unassembled WGS sequence"/>
</dbReference>
<evidence type="ECO:0000256" key="10">
    <source>
        <dbReference type="ARBA" id="ARBA00022833"/>
    </source>
</evidence>
<dbReference type="InterPro" id="IPR050344">
    <property type="entry name" value="Peptidase_M1_aminopeptidases"/>
</dbReference>
<dbReference type="PANTHER" id="PTHR11533">
    <property type="entry name" value="PROTEASE M1 ZINC METALLOPROTEASE"/>
    <property type="match status" value="1"/>
</dbReference>
<dbReference type="SUPFAM" id="SSF63737">
    <property type="entry name" value="Leukotriene A4 hydrolase N-terminal domain"/>
    <property type="match status" value="1"/>
</dbReference>
<dbReference type="GO" id="GO:0070006">
    <property type="term" value="F:metalloaminopeptidase activity"/>
    <property type="evidence" value="ECO:0007669"/>
    <property type="project" value="TreeGrafter"/>
</dbReference>
<evidence type="ECO:0000256" key="2">
    <source>
        <dbReference type="ARBA" id="ARBA00001947"/>
    </source>
</evidence>
<dbReference type="InterPro" id="IPR045357">
    <property type="entry name" value="Aminopeptidase_N-like_N"/>
</dbReference>
<evidence type="ECO:0000256" key="9">
    <source>
        <dbReference type="ARBA" id="ARBA00022801"/>
    </source>
</evidence>
<evidence type="ECO:0000256" key="11">
    <source>
        <dbReference type="ARBA" id="ARBA00023049"/>
    </source>
</evidence>
<dbReference type="OrthoDB" id="100605at2"/>
<proteinExistence type="inferred from homology"/>
<evidence type="ECO:0000256" key="8">
    <source>
        <dbReference type="ARBA" id="ARBA00022723"/>
    </source>
</evidence>
<comment type="cofactor">
    <cofactor evidence="2">
        <name>Zn(2+)</name>
        <dbReference type="ChEBI" id="CHEBI:29105"/>
    </cofactor>
</comment>
<dbReference type="Gene3D" id="1.10.390.10">
    <property type="entry name" value="Neutral Protease Domain 2"/>
    <property type="match status" value="1"/>
</dbReference>
<dbReference type="Pfam" id="PF01433">
    <property type="entry name" value="Peptidase_M1"/>
    <property type="match status" value="1"/>
</dbReference>
<dbReference type="GO" id="GO:0006508">
    <property type="term" value="P:proteolysis"/>
    <property type="evidence" value="ECO:0007669"/>
    <property type="project" value="UniProtKB-KW"/>
</dbReference>
<dbReference type="NCBIfam" id="TIGR02412">
    <property type="entry name" value="pepN_strep_liv"/>
    <property type="match status" value="1"/>
</dbReference>
<dbReference type="Pfam" id="PF17900">
    <property type="entry name" value="Peptidase_M1_N"/>
    <property type="match status" value="1"/>
</dbReference>
<dbReference type="FunFam" id="1.10.390.10:FF:000004">
    <property type="entry name" value="Aminopeptidase N"/>
    <property type="match status" value="1"/>
</dbReference>
<evidence type="ECO:0000256" key="6">
    <source>
        <dbReference type="ARBA" id="ARBA00022438"/>
    </source>
</evidence>
<evidence type="ECO:0000256" key="5">
    <source>
        <dbReference type="ARBA" id="ARBA00015611"/>
    </source>
</evidence>
<dbReference type="Gene3D" id="2.60.40.1730">
    <property type="entry name" value="tricorn interacting facor f3 domain"/>
    <property type="match status" value="1"/>
</dbReference>
<keyword evidence="18" id="KW-1185">Reference proteome</keyword>